<protein>
    <submittedName>
        <fullName evidence="3">Uncharacterized protein</fullName>
    </submittedName>
</protein>
<evidence type="ECO:0000313" key="3">
    <source>
        <dbReference type="EMBL" id="KAJ8887166.1"/>
    </source>
</evidence>
<organism evidence="3 4">
    <name type="scientific">Dryococelus australis</name>
    <dbReference type="NCBI Taxonomy" id="614101"/>
    <lineage>
        <taxon>Eukaryota</taxon>
        <taxon>Metazoa</taxon>
        <taxon>Ecdysozoa</taxon>
        <taxon>Arthropoda</taxon>
        <taxon>Hexapoda</taxon>
        <taxon>Insecta</taxon>
        <taxon>Pterygota</taxon>
        <taxon>Neoptera</taxon>
        <taxon>Polyneoptera</taxon>
        <taxon>Phasmatodea</taxon>
        <taxon>Verophasmatodea</taxon>
        <taxon>Anareolatae</taxon>
        <taxon>Phasmatidae</taxon>
        <taxon>Eurycanthinae</taxon>
        <taxon>Dryococelus</taxon>
    </lineage>
</organism>
<comment type="caution">
    <text evidence="3">The sequence shown here is derived from an EMBL/GenBank/DDBJ whole genome shotgun (WGS) entry which is preliminary data.</text>
</comment>
<keyword evidence="4" id="KW-1185">Reference proteome</keyword>
<proteinExistence type="predicted"/>
<gene>
    <name evidence="3" type="ORF">PR048_013381</name>
</gene>
<keyword evidence="1" id="KW-0175">Coiled coil</keyword>
<dbReference type="EMBL" id="JARBHB010000004">
    <property type="protein sequence ID" value="KAJ8887166.1"/>
    <property type="molecule type" value="Genomic_DNA"/>
</dbReference>
<feature type="compositionally biased region" description="Polar residues" evidence="2">
    <location>
        <begin position="7"/>
        <end position="22"/>
    </location>
</feature>
<evidence type="ECO:0000256" key="2">
    <source>
        <dbReference type="SAM" id="MobiDB-lite"/>
    </source>
</evidence>
<feature type="region of interest" description="Disordered" evidence="2">
    <location>
        <begin position="1"/>
        <end position="22"/>
    </location>
</feature>
<feature type="region of interest" description="Disordered" evidence="2">
    <location>
        <begin position="62"/>
        <end position="81"/>
    </location>
</feature>
<name>A0ABQ9HSV7_9NEOP</name>
<evidence type="ECO:0000313" key="4">
    <source>
        <dbReference type="Proteomes" id="UP001159363"/>
    </source>
</evidence>
<evidence type="ECO:0000256" key="1">
    <source>
        <dbReference type="SAM" id="Coils"/>
    </source>
</evidence>
<sequence>MKGHQGDLTSTNCPTNPSSRPQSAKCLLYLSLSRGVGEWKEGQQPRDTTLIAAIIKSQTNLSPDKISDTYPSPTAEGNSHPDKLREELQKLQEDKNQYQGIAKESLRKLLQEKLDAVQKLNDLERPLPPPLHSGAAPYSLQLPSSALKTSLLRAAPISSLKFTSLHFTTLDWTGLDWTGLDWTGLDSTAPFEILGVAAHTEVSEASPELVRIIEDYLLMNAKLQKIPRHGEKPPVVVRLLASHHGKLGSIPNGLLP</sequence>
<reference evidence="3 4" key="1">
    <citation type="submission" date="2023-02" db="EMBL/GenBank/DDBJ databases">
        <title>LHISI_Scaffold_Assembly.</title>
        <authorList>
            <person name="Stuart O.P."/>
            <person name="Cleave R."/>
            <person name="Magrath M.J.L."/>
            <person name="Mikheyev A.S."/>
        </authorList>
    </citation>
    <scope>NUCLEOTIDE SEQUENCE [LARGE SCALE GENOMIC DNA]</scope>
    <source>
        <strain evidence="3">Daus_M_001</strain>
        <tissue evidence="3">Leg muscle</tissue>
    </source>
</reference>
<feature type="coiled-coil region" evidence="1">
    <location>
        <begin position="84"/>
        <end position="123"/>
    </location>
</feature>
<accession>A0ABQ9HSV7</accession>
<dbReference type="Proteomes" id="UP001159363">
    <property type="component" value="Chromosome X"/>
</dbReference>